<reference evidence="1 2" key="1">
    <citation type="submission" date="2017-04" db="EMBL/GenBank/DDBJ databases">
        <title>Bacillus krulwichiae AM31D Genome sequencing and assembly.</title>
        <authorList>
            <person name="Krulwich T.A."/>
            <person name="Anastor L."/>
            <person name="Ehrlich R."/>
            <person name="Ehrlich G.D."/>
            <person name="Janto B."/>
        </authorList>
    </citation>
    <scope>NUCLEOTIDE SEQUENCE [LARGE SCALE GENOMIC DNA]</scope>
    <source>
        <strain evidence="1 2">AM31D</strain>
    </source>
</reference>
<evidence type="ECO:0000313" key="1">
    <source>
        <dbReference type="EMBL" id="ARK29662.1"/>
    </source>
</evidence>
<dbReference type="Proteomes" id="UP000193006">
    <property type="component" value="Chromosome"/>
</dbReference>
<dbReference type="Pfam" id="PF07870">
    <property type="entry name" value="DUF1657"/>
    <property type="match status" value="1"/>
</dbReference>
<protein>
    <submittedName>
        <fullName evidence="1">Uncharacterized protein</fullName>
    </submittedName>
</protein>
<name>A0A1X9MGV3_9BACI</name>
<gene>
    <name evidence="1" type="ORF">BkAM31D_07205</name>
</gene>
<dbReference type="STRING" id="199441.BkAM31D_07205"/>
<dbReference type="RefSeq" id="WP_084372187.1">
    <property type="nucleotide sequence ID" value="NZ_CP020814.1"/>
</dbReference>
<evidence type="ECO:0000313" key="2">
    <source>
        <dbReference type="Proteomes" id="UP000193006"/>
    </source>
</evidence>
<dbReference type="KEGG" id="bkw:BkAM31D_07205"/>
<dbReference type="AlphaFoldDB" id="A0A1X9MGV3"/>
<accession>A0A1X9MGV3</accession>
<dbReference type="InterPro" id="IPR012452">
    <property type="entry name" value="DUF1657"/>
</dbReference>
<proteinExistence type="predicted"/>
<keyword evidence="2" id="KW-1185">Reference proteome</keyword>
<dbReference type="EMBL" id="CP020814">
    <property type="protein sequence ID" value="ARK29662.1"/>
    <property type="molecule type" value="Genomic_DNA"/>
</dbReference>
<sequence length="69" mass="7789">MMTVGSQVQGLLISLQSIDAILSSLAIKTKEREASEAFHQGALKTRKVIQEIQKRKGQIEFEEPQYQQT</sequence>
<organism evidence="1 2">
    <name type="scientific">Halalkalibacter krulwichiae</name>
    <dbReference type="NCBI Taxonomy" id="199441"/>
    <lineage>
        <taxon>Bacteria</taxon>
        <taxon>Bacillati</taxon>
        <taxon>Bacillota</taxon>
        <taxon>Bacilli</taxon>
        <taxon>Bacillales</taxon>
        <taxon>Bacillaceae</taxon>
        <taxon>Halalkalibacter</taxon>
    </lineage>
</organism>